<dbReference type="InterPro" id="IPR001538">
    <property type="entry name" value="Man6P_isomerase-2_C"/>
</dbReference>
<dbReference type="SUPFAM" id="SSF51182">
    <property type="entry name" value="RmlC-like cupins"/>
    <property type="match status" value="1"/>
</dbReference>
<evidence type="ECO:0000259" key="1">
    <source>
        <dbReference type="Pfam" id="PF01050"/>
    </source>
</evidence>
<evidence type="ECO:0000313" key="3">
    <source>
        <dbReference type="Proteomes" id="UP001161409"/>
    </source>
</evidence>
<comment type="caution">
    <text evidence="2">The sequence shown here is derived from an EMBL/GenBank/DDBJ whole genome shotgun (WGS) entry which is preliminary data.</text>
</comment>
<gene>
    <name evidence="2" type="ORF">GCM10007924_09690</name>
</gene>
<accession>A0ABQ5U3D2</accession>
<dbReference type="Proteomes" id="UP001161409">
    <property type="component" value="Unassembled WGS sequence"/>
</dbReference>
<dbReference type="PANTHER" id="PTHR46390:SF1">
    <property type="entry name" value="MANNOSE-1-PHOSPHATE GUANYLYLTRANSFERASE"/>
    <property type="match status" value="1"/>
</dbReference>
<evidence type="ECO:0000313" key="2">
    <source>
        <dbReference type="EMBL" id="GLQ05748.1"/>
    </source>
</evidence>
<dbReference type="Pfam" id="PF01050">
    <property type="entry name" value="MannoseP_isomer"/>
    <property type="match status" value="1"/>
</dbReference>
<keyword evidence="3" id="KW-1185">Reference proteome</keyword>
<protein>
    <recommendedName>
        <fullName evidence="1">Mannose-6-phosphate isomerase type II C-terminal domain-containing protein</fullName>
    </recommendedName>
</protein>
<proteinExistence type="predicted"/>
<reference evidence="2" key="2">
    <citation type="submission" date="2023-01" db="EMBL/GenBank/DDBJ databases">
        <title>Draft genome sequence of Sneathiella chinensis strain NBRC 103408.</title>
        <authorList>
            <person name="Sun Q."/>
            <person name="Mori K."/>
        </authorList>
    </citation>
    <scope>NUCLEOTIDE SEQUENCE</scope>
    <source>
        <strain evidence="2">NBRC 103408</strain>
    </source>
</reference>
<dbReference type="InterPro" id="IPR051161">
    <property type="entry name" value="Mannose-6P_isomerase_type2"/>
</dbReference>
<feature type="domain" description="Mannose-6-phosphate isomerase type II C-terminal" evidence="1">
    <location>
        <begin position="1"/>
        <end position="76"/>
    </location>
</feature>
<dbReference type="InterPro" id="IPR014710">
    <property type="entry name" value="RmlC-like_jellyroll"/>
</dbReference>
<dbReference type="Gene3D" id="2.60.120.10">
    <property type="entry name" value="Jelly Rolls"/>
    <property type="match status" value="1"/>
</dbReference>
<name>A0ABQ5U3D2_9PROT</name>
<dbReference type="InterPro" id="IPR011051">
    <property type="entry name" value="RmlC_Cupin_sf"/>
</dbReference>
<dbReference type="EMBL" id="BSNF01000001">
    <property type="protein sequence ID" value="GLQ05748.1"/>
    <property type="molecule type" value="Genomic_DNA"/>
</dbReference>
<sequence>MSLQYHQHREEIWTVVRGGGVAVVGDETVSLEVGQTVRVPVLKSHRMTNTGQDPLVFIEVQKGLELDEDDLVRLEDDYGRSVSVSASSATAE</sequence>
<reference evidence="2" key="1">
    <citation type="journal article" date="2014" name="Int. J. Syst. Evol. Microbiol.">
        <title>Complete genome of a new Firmicutes species belonging to the dominant human colonic microbiota ('Ruminococcus bicirculans') reveals two chromosomes and a selective capacity to utilize plant glucans.</title>
        <authorList>
            <consortium name="NISC Comparative Sequencing Program"/>
            <person name="Wegmann U."/>
            <person name="Louis P."/>
            <person name="Goesmann A."/>
            <person name="Henrissat B."/>
            <person name="Duncan S.H."/>
            <person name="Flint H.J."/>
        </authorList>
    </citation>
    <scope>NUCLEOTIDE SEQUENCE</scope>
    <source>
        <strain evidence="2">NBRC 103408</strain>
    </source>
</reference>
<organism evidence="2 3">
    <name type="scientific">Sneathiella chinensis</name>
    <dbReference type="NCBI Taxonomy" id="349750"/>
    <lineage>
        <taxon>Bacteria</taxon>
        <taxon>Pseudomonadati</taxon>
        <taxon>Pseudomonadota</taxon>
        <taxon>Alphaproteobacteria</taxon>
        <taxon>Sneathiellales</taxon>
        <taxon>Sneathiellaceae</taxon>
        <taxon>Sneathiella</taxon>
    </lineage>
</organism>
<dbReference type="PANTHER" id="PTHR46390">
    <property type="entry name" value="MANNOSE-1-PHOSPHATE GUANYLYLTRANSFERASE"/>
    <property type="match status" value="1"/>
</dbReference>